<evidence type="ECO:0000313" key="1">
    <source>
        <dbReference type="EMBL" id="HFC97725.1"/>
    </source>
</evidence>
<name>A0A7C3H4E6_9BACT</name>
<sequence>MKLLDFNKYYLGREPFRSRYPHRMTERDYLLFGKEPSHLEDLLRWITERPETEIVKKGPKRDCLRYQGYFLKVYKAENRFKDLLNLFRLKGALRAIRNYWILVARGLSSVEPLGGWIRLGLSGSEYHSGALYPYLPEARERLNFFLSLSPSDNEFRHTLQSILTFLYQMHQAGLYLRDPKITNFILTPSRIRLIDLDGLKVYSRPREKLWRKSLNKLALSLQKAGFQGLEDLSEDRFTREAKSSTKAWACL</sequence>
<comment type="caution">
    <text evidence="1">The sequence shown here is derived from an EMBL/GenBank/DDBJ whole genome shotgun (WGS) entry which is preliminary data.</text>
</comment>
<proteinExistence type="predicted"/>
<accession>A0A7C3H4E6</accession>
<dbReference type="AlphaFoldDB" id="A0A7C3H4E6"/>
<gene>
    <name evidence="1" type="ORF">ENJ40_04610</name>
</gene>
<evidence type="ECO:0008006" key="2">
    <source>
        <dbReference type="Google" id="ProtNLM"/>
    </source>
</evidence>
<dbReference type="EMBL" id="DRMH01000059">
    <property type="protein sequence ID" value="HFC97725.1"/>
    <property type="molecule type" value="Genomic_DNA"/>
</dbReference>
<protein>
    <recommendedName>
        <fullName evidence="2">Protein kinase domain-containing protein</fullName>
    </recommendedName>
</protein>
<dbReference type="SUPFAM" id="SSF56112">
    <property type="entry name" value="Protein kinase-like (PK-like)"/>
    <property type="match status" value="1"/>
</dbReference>
<reference evidence="1" key="1">
    <citation type="journal article" date="2020" name="mSystems">
        <title>Genome- and Community-Level Interaction Insights into Carbon Utilization and Element Cycling Functions of Hydrothermarchaeota in Hydrothermal Sediment.</title>
        <authorList>
            <person name="Zhou Z."/>
            <person name="Liu Y."/>
            <person name="Xu W."/>
            <person name="Pan J."/>
            <person name="Luo Z.H."/>
            <person name="Li M."/>
        </authorList>
    </citation>
    <scope>NUCLEOTIDE SEQUENCE [LARGE SCALE GENOMIC DNA]</scope>
    <source>
        <strain evidence="1">HyVt-483</strain>
    </source>
</reference>
<organism evidence="1">
    <name type="scientific">Thermosulfurimonas dismutans</name>
    <dbReference type="NCBI Taxonomy" id="999894"/>
    <lineage>
        <taxon>Bacteria</taxon>
        <taxon>Pseudomonadati</taxon>
        <taxon>Thermodesulfobacteriota</taxon>
        <taxon>Thermodesulfobacteria</taxon>
        <taxon>Thermodesulfobacteriales</taxon>
        <taxon>Thermodesulfobacteriaceae</taxon>
        <taxon>Thermosulfurimonas</taxon>
    </lineage>
</organism>
<dbReference type="Proteomes" id="UP000886043">
    <property type="component" value="Unassembled WGS sequence"/>
</dbReference>
<dbReference type="InterPro" id="IPR011009">
    <property type="entry name" value="Kinase-like_dom_sf"/>
</dbReference>